<comment type="caution">
    <text evidence="1">The sequence shown here is derived from an EMBL/GenBank/DDBJ whole genome shotgun (WGS) entry which is preliminary data.</text>
</comment>
<evidence type="ECO:0000313" key="1">
    <source>
        <dbReference type="EMBL" id="HEG91011.1"/>
    </source>
</evidence>
<dbReference type="AlphaFoldDB" id="A0A831TFN1"/>
<accession>A0A831TFN1</accession>
<name>A0A831TFN1_9BACT</name>
<protein>
    <submittedName>
        <fullName evidence="1">Uncharacterized protein</fullName>
    </submittedName>
</protein>
<reference evidence="1" key="1">
    <citation type="journal article" date="2020" name="mSystems">
        <title>Genome- and Community-Level Interaction Insights into Carbon Utilization and Element Cycling Functions of Hydrothermarchaeota in Hydrothermal Sediment.</title>
        <authorList>
            <person name="Zhou Z."/>
            <person name="Liu Y."/>
            <person name="Xu W."/>
            <person name="Pan J."/>
            <person name="Luo Z.H."/>
            <person name="Li M."/>
        </authorList>
    </citation>
    <scope>NUCLEOTIDE SEQUENCE [LARGE SCALE GENOMIC DNA]</scope>
    <source>
        <strain evidence="1">SpSt-210</strain>
    </source>
</reference>
<organism evidence="1">
    <name type="scientific">Thermorudis peleae</name>
    <dbReference type="NCBI Taxonomy" id="1382356"/>
    <lineage>
        <taxon>Bacteria</taxon>
        <taxon>Pseudomonadati</taxon>
        <taxon>Thermomicrobiota</taxon>
        <taxon>Thermomicrobia</taxon>
        <taxon>Thermomicrobia incertae sedis</taxon>
        <taxon>Thermorudis</taxon>
    </lineage>
</organism>
<proteinExistence type="predicted"/>
<sequence length="109" mass="12605">MRHPIGDPIEEVADLLWPYIVPLIRRIDAEEFTTVQFIEAMQLDEPTRQAYEAALSCWPEADRELAKMVVHGQVIPQLLRQSGLVEWAGFAYGEEDPYAVPAWWRKLEP</sequence>
<dbReference type="EMBL" id="DSIY01000151">
    <property type="protein sequence ID" value="HEG91011.1"/>
    <property type="molecule type" value="Genomic_DNA"/>
</dbReference>
<gene>
    <name evidence="1" type="ORF">ENP34_06180</name>
</gene>